<evidence type="ECO:0000313" key="4">
    <source>
        <dbReference type="Proteomes" id="UP000587942"/>
    </source>
</evidence>
<evidence type="ECO:0000259" key="2">
    <source>
        <dbReference type="Pfam" id="PF00578"/>
    </source>
</evidence>
<comment type="caution">
    <text evidence="3">The sequence shown here is derived from an EMBL/GenBank/DDBJ whole genome shotgun (WGS) entry which is preliminary data.</text>
</comment>
<reference evidence="3 4" key="1">
    <citation type="submission" date="2020-03" db="EMBL/GenBank/DDBJ databases">
        <authorList>
            <person name="Sun Q."/>
        </authorList>
    </citation>
    <scope>NUCLEOTIDE SEQUENCE [LARGE SCALE GENOMIC DNA]</scope>
    <source>
        <strain evidence="3 4">KACC 21451</strain>
    </source>
</reference>
<protein>
    <submittedName>
        <fullName evidence="3">Peroxiredoxin family protein</fullName>
    </submittedName>
</protein>
<dbReference type="GO" id="GO:0016491">
    <property type="term" value="F:oxidoreductase activity"/>
    <property type="evidence" value="ECO:0007669"/>
    <property type="project" value="InterPro"/>
</dbReference>
<evidence type="ECO:0000313" key="3">
    <source>
        <dbReference type="EMBL" id="NKE04156.1"/>
    </source>
</evidence>
<dbReference type="InterPro" id="IPR000866">
    <property type="entry name" value="AhpC/TSA"/>
</dbReference>
<gene>
    <name evidence="3" type="ORF">GWK17_01490</name>
</gene>
<proteinExistence type="predicted"/>
<dbReference type="Gene3D" id="3.40.30.10">
    <property type="entry name" value="Glutaredoxin"/>
    <property type="match status" value="1"/>
</dbReference>
<dbReference type="Pfam" id="PF00578">
    <property type="entry name" value="AhpC-TSA"/>
    <property type="match status" value="1"/>
</dbReference>
<organism evidence="3 4">
    <name type="scientific">Mesobacillus selenatarsenatis</name>
    <dbReference type="NCBI Taxonomy" id="388741"/>
    <lineage>
        <taxon>Bacteria</taxon>
        <taxon>Bacillati</taxon>
        <taxon>Bacillota</taxon>
        <taxon>Bacilli</taxon>
        <taxon>Bacillales</taxon>
        <taxon>Bacillaceae</taxon>
        <taxon>Mesobacillus</taxon>
    </lineage>
</organism>
<evidence type="ECO:0000256" key="1">
    <source>
        <dbReference type="ARBA" id="ARBA00023157"/>
    </source>
</evidence>
<dbReference type="GO" id="GO:0016209">
    <property type="term" value="F:antioxidant activity"/>
    <property type="evidence" value="ECO:0007669"/>
    <property type="project" value="InterPro"/>
</dbReference>
<accession>A0A846TQJ4</accession>
<name>A0A846TQJ4_9BACI</name>
<dbReference type="Proteomes" id="UP000587942">
    <property type="component" value="Unassembled WGS sequence"/>
</dbReference>
<dbReference type="SUPFAM" id="SSF52833">
    <property type="entry name" value="Thioredoxin-like"/>
    <property type="match status" value="1"/>
</dbReference>
<dbReference type="InterPro" id="IPR036249">
    <property type="entry name" value="Thioredoxin-like_sf"/>
</dbReference>
<feature type="domain" description="Alkyl hydroperoxide reductase subunit C/ Thiol specific antioxidant" evidence="2">
    <location>
        <begin position="2"/>
        <end position="79"/>
    </location>
</feature>
<sequence>MVELQNRKESFSQFPGSIYAVSASSVKEHKAMKEELGLEYPIISDKDLTLIRKVNLLDPESPIAVRGFAVIDKDGTVLHSQQIDTFGAEAEGIIPYAADIANGEKPAE</sequence>
<dbReference type="EMBL" id="JAAVUM010000001">
    <property type="protein sequence ID" value="NKE04156.1"/>
    <property type="molecule type" value="Genomic_DNA"/>
</dbReference>
<keyword evidence="1" id="KW-1015">Disulfide bond</keyword>
<dbReference type="AlphaFoldDB" id="A0A846TQJ4"/>